<dbReference type="AlphaFoldDB" id="A0A0R3SX93"/>
<dbReference type="GO" id="GO:0000470">
    <property type="term" value="P:maturation of LSU-rRNA"/>
    <property type="evidence" value="ECO:0007669"/>
    <property type="project" value="TreeGrafter"/>
</dbReference>
<keyword evidence="7" id="KW-1185">Reference proteome</keyword>
<evidence type="ECO:0000256" key="1">
    <source>
        <dbReference type="ARBA" id="ARBA00007462"/>
    </source>
</evidence>
<evidence type="ECO:0000313" key="4">
    <source>
        <dbReference type="EMBL" id="VDL63141.1"/>
    </source>
</evidence>
<dbReference type="PANTHER" id="PTHR13245">
    <property type="entry name" value="RRP15-LIKE PROTEIN"/>
    <property type="match status" value="1"/>
</dbReference>
<reference evidence="4 6" key="2">
    <citation type="submission" date="2018-11" db="EMBL/GenBank/DDBJ databases">
        <authorList>
            <consortium name="Pathogen Informatics"/>
        </authorList>
    </citation>
    <scope>NUCLEOTIDE SEQUENCE [LARGE SCALE GENOMIC DNA]</scope>
</reference>
<dbReference type="Proteomes" id="UP000274504">
    <property type="component" value="Unassembled WGS sequence"/>
</dbReference>
<sequence length="204" mass="22605">MAFAAIFDVVKKLLEETIPENVHPILALAKTDQEKKSKRDSDGRSDDEDDTHFSHSKSERVAWIRQCYKKPIASAGVRRPAPADGAPPQLAKATASEIECEKARERRLRRQATQGVVALFNAVRQHQSAVERQLDASAPLLLQKEKVVTGYTASDFLDRLSAGLPGSKPKTPKTDDAHEDELPPKKRKLNPFPESTCSVKIDRG</sequence>
<dbReference type="GO" id="GO:0030687">
    <property type="term" value="C:preribosome, large subunit precursor"/>
    <property type="evidence" value="ECO:0007669"/>
    <property type="project" value="TreeGrafter"/>
</dbReference>
<name>A0A0R3SX93_HYMDI</name>
<feature type="region of interest" description="Disordered" evidence="3">
    <location>
        <begin position="75"/>
        <end position="98"/>
    </location>
</feature>
<dbReference type="GO" id="GO:0000460">
    <property type="term" value="P:maturation of 5.8S rRNA"/>
    <property type="evidence" value="ECO:0007669"/>
    <property type="project" value="TreeGrafter"/>
</dbReference>
<feature type="region of interest" description="Disordered" evidence="3">
    <location>
        <begin position="27"/>
        <end position="58"/>
    </location>
</feature>
<reference evidence="5 7" key="3">
    <citation type="submission" date="2019-07" db="EMBL/GenBank/DDBJ databases">
        <authorList>
            <person name="Jastrzebski P J."/>
            <person name="Paukszto L."/>
            <person name="Jastrzebski P J."/>
        </authorList>
    </citation>
    <scope>NUCLEOTIDE SEQUENCE [LARGE SCALE GENOMIC DNA]</scope>
    <source>
        <strain evidence="5 7">WMS-il1</strain>
    </source>
</reference>
<protein>
    <recommendedName>
        <fullName evidence="2">RRP15-like protein</fullName>
    </recommendedName>
</protein>
<dbReference type="Pfam" id="PF07890">
    <property type="entry name" value="Rrp15p"/>
    <property type="match status" value="1"/>
</dbReference>
<gene>
    <name evidence="4" type="ORF">HDID_LOCUS10348</name>
    <name evidence="5" type="ORF">WMSIL1_LOCUS12670</name>
</gene>
<evidence type="ECO:0000313" key="7">
    <source>
        <dbReference type="Proteomes" id="UP000321570"/>
    </source>
</evidence>
<organism evidence="8">
    <name type="scientific">Hymenolepis diminuta</name>
    <name type="common">Rat tapeworm</name>
    <dbReference type="NCBI Taxonomy" id="6216"/>
    <lineage>
        <taxon>Eukaryota</taxon>
        <taxon>Metazoa</taxon>
        <taxon>Spiralia</taxon>
        <taxon>Lophotrochozoa</taxon>
        <taxon>Platyhelminthes</taxon>
        <taxon>Cestoda</taxon>
        <taxon>Eucestoda</taxon>
        <taxon>Cyclophyllidea</taxon>
        <taxon>Hymenolepididae</taxon>
        <taxon>Hymenolepis</taxon>
    </lineage>
</organism>
<dbReference type="OrthoDB" id="20949at2759"/>
<feature type="compositionally biased region" description="Basic and acidic residues" evidence="3">
    <location>
        <begin position="31"/>
        <end position="44"/>
    </location>
</feature>
<dbReference type="Proteomes" id="UP000321570">
    <property type="component" value="Unassembled WGS sequence"/>
</dbReference>
<comment type="similarity">
    <text evidence="1">Belongs to the RRP15 family.</text>
</comment>
<evidence type="ECO:0000256" key="2">
    <source>
        <dbReference type="ARBA" id="ARBA00017475"/>
    </source>
</evidence>
<evidence type="ECO:0000313" key="8">
    <source>
        <dbReference type="WBParaSite" id="HDID_0001035001-mRNA-1"/>
    </source>
</evidence>
<dbReference type="WBParaSite" id="HDID_0001035001-mRNA-1">
    <property type="protein sequence ID" value="HDID_0001035001-mRNA-1"/>
    <property type="gene ID" value="HDID_0001035001"/>
</dbReference>
<feature type="region of interest" description="Disordered" evidence="3">
    <location>
        <begin position="159"/>
        <end position="204"/>
    </location>
</feature>
<accession>A0A0R3SX93</accession>
<evidence type="ECO:0000256" key="3">
    <source>
        <dbReference type="SAM" id="MobiDB-lite"/>
    </source>
</evidence>
<dbReference type="EMBL" id="CABIJS010000666">
    <property type="protein sequence ID" value="VUZ54608.1"/>
    <property type="molecule type" value="Genomic_DNA"/>
</dbReference>
<proteinExistence type="inferred from homology"/>
<dbReference type="STRING" id="6216.A0A0R3SX93"/>
<evidence type="ECO:0000313" key="6">
    <source>
        <dbReference type="Proteomes" id="UP000274504"/>
    </source>
</evidence>
<dbReference type="InterPro" id="IPR012459">
    <property type="entry name" value="Rrp15"/>
</dbReference>
<dbReference type="EMBL" id="UYSG01011634">
    <property type="protein sequence ID" value="VDL63141.1"/>
    <property type="molecule type" value="Genomic_DNA"/>
</dbReference>
<reference evidence="8" key="1">
    <citation type="submission" date="2017-02" db="UniProtKB">
        <authorList>
            <consortium name="WormBaseParasite"/>
        </authorList>
    </citation>
    <scope>IDENTIFICATION</scope>
</reference>
<evidence type="ECO:0000313" key="5">
    <source>
        <dbReference type="EMBL" id="VUZ54608.1"/>
    </source>
</evidence>
<feature type="compositionally biased region" description="Basic and acidic residues" evidence="3">
    <location>
        <begin position="172"/>
        <end position="184"/>
    </location>
</feature>
<dbReference type="PANTHER" id="PTHR13245:SF14">
    <property type="entry name" value="RRP15-LIKE PROTEIN"/>
    <property type="match status" value="1"/>
</dbReference>